<evidence type="ECO:0000313" key="4">
    <source>
        <dbReference type="RefSeq" id="XP_022345481.1"/>
    </source>
</evidence>
<dbReference type="InterPro" id="IPR045545">
    <property type="entry name" value="PHYIP/PHIPL_C"/>
</dbReference>
<evidence type="ECO:0000313" key="2">
    <source>
        <dbReference type="Proteomes" id="UP000694844"/>
    </source>
</evidence>
<dbReference type="KEGG" id="cvn:111138020"/>
<feature type="domain" description="Phytanoyl-CoA hydroxylase-interacting protein-like C-terminal" evidence="1">
    <location>
        <begin position="220"/>
        <end position="419"/>
    </location>
</feature>
<dbReference type="InterPro" id="IPR042868">
    <property type="entry name" value="PHYHIP/PHYHIPL"/>
</dbReference>
<sequence length="430" mass="49906">MPAILVHELRLKNGANVTKMAVRTKEDTAREWCKSVIVVTHRSCELGMVVILDTKNQQRATVEIPYNPEKPTTIKDFFIRIYGVDAMEKVVDECSTDFIESELSEDMESIEVWEREIPIGKYTLKINSKSKDRILLITEVATDEKHLIQCQSEGGTMVYEIPFPFKPARDYVVQAFYGSCLGPGKYSLNAHAHFEFRTAMLQKHVQLLYNRASEFCRPARRCAIYHLYRNKPRHYFEKIRSRGGVMTKYMKNNGGDQASPLNRSIQGLFFSAYYKYSPDGCPYLPENSPFGDQRLHVALPFFVNQYNNLYFADFFCHYTNHHVTLVVTKAGSYSDYFCRQHLIPLDKTNNPFLYYNHWRKSCFTNVALNVEIFYTENINIGYLMCNKKAYFSFCDVIGNSKGKSFIGQRKNKNCQICNLTPEEIIEPFLK</sequence>
<dbReference type="Proteomes" id="UP000694844">
    <property type="component" value="Chromosome 5"/>
</dbReference>
<dbReference type="Pfam" id="PF19281">
    <property type="entry name" value="PHYHIP_C"/>
    <property type="match status" value="1"/>
</dbReference>
<dbReference type="RefSeq" id="XP_022345480.1">
    <property type="nucleotide sequence ID" value="XM_022489772.1"/>
</dbReference>
<dbReference type="PANTHER" id="PTHR15698">
    <property type="entry name" value="PROTEIN CBG15099"/>
    <property type="match status" value="1"/>
</dbReference>
<organism evidence="2 4">
    <name type="scientific">Crassostrea virginica</name>
    <name type="common">Eastern oyster</name>
    <dbReference type="NCBI Taxonomy" id="6565"/>
    <lineage>
        <taxon>Eukaryota</taxon>
        <taxon>Metazoa</taxon>
        <taxon>Spiralia</taxon>
        <taxon>Lophotrochozoa</taxon>
        <taxon>Mollusca</taxon>
        <taxon>Bivalvia</taxon>
        <taxon>Autobranchia</taxon>
        <taxon>Pteriomorphia</taxon>
        <taxon>Ostreida</taxon>
        <taxon>Ostreoidea</taxon>
        <taxon>Ostreidae</taxon>
        <taxon>Crassostrea</taxon>
    </lineage>
</organism>
<evidence type="ECO:0000259" key="1">
    <source>
        <dbReference type="Pfam" id="PF19281"/>
    </source>
</evidence>
<name>A0A8B8EZR5_CRAVI</name>
<gene>
    <name evidence="3 4" type="primary">LOC111138020</name>
</gene>
<dbReference type="OrthoDB" id="6160028at2759"/>
<dbReference type="GeneID" id="111138020"/>
<reference evidence="3 4" key="1">
    <citation type="submission" date="2025-04" db="UniProtKB">
        <authorList>
            <consortium name="RefSeq"/>
        </authorList>
    </citation>
    <scope>IDENTIFICATION</scope>
    <source>
        <tissue evidence="3 4">Whole sample</tissue>
    </source>
</reference>
<proteinExistence type="predicted"/>
<protein>
    <submittedName>
        <fullName evidence="3 4">Phytanoyl-CoA hydroxylase-interacting protein-like</fullName>
    </submittedName>
</protein>
<dbReference type="PANTHER" id="PTHR15698:SF10">
    <property type="entry name" value="PHYTANOYL-COA HYDROXYLASE-INTERACTING PROTEIN-LIKE C-TERMINAL DOMAIN-CONTAINING PROTEIN"/>
    <property type="match status" value="1"/>
</dbReference>
<keyword evidence="2" id="KW-1185">Reference proteome</keyword>
<dbReference type="AlphaFoldDB" id="A0A8B8EZR5"/>
<dbReference type="RefSeq" id="XP_022345481.1">
    <property type="nucleotide sequence ID" value="XM_022489773.1"/>
</dbReference>
<accession>A0A8B8EZR5</accession>
<evidence type="ECO:0000313" key="3">
    <source>
        <dbReference type="RefSeq" id="XP_022345480.1"/>
    </source>
</evidence>